<accession>A0A1Y1UXI3</accession>
<dbReference type="PANTHER" id="PTHR24184:SF11">
    <property type="entry name" value="ANKYRIN REPEAT AND SOCS BOX CONTAINING 3"/>
    <property type="match status" value="1"/>
</dbReference>
<evidence type="ECO:0000313" key="3">
    <source>
        <dbReference type="Proteomes" id="UP000193719"/>
    </source>
</evidence>
<feature type="repeat" description="ANK" evidence="1">
    <location>
        <begin position="90"/>
        <end position="122"/>
    </location>
</feature>
<keyword evidence="3" id="KW-1185">Reference proteome</keyword>
<comment type="caution">
    <text evidence="2">The sequence shown here is derived from an EMBL/GenBank/DDBJ whole genome shotgun (WGS) entry which is preliminary data.</text>
</comment>
<dbReference type="AlphaFoldDB" id="A0A1Y1UXI3"/>
<feature type="repeat" description="ANK" evidence="1">
    <location>
        <begin position="123"/>
        <end position="155"/>
    </location>
</feature>
<dbReference type="InterPro" id="IPR002110">
    <property type="entry name" value="Ankyrin_rpt"/>
</dbReference>
<feature type="repeat" description="ANK" evidence="1">
    <location>
        <begin position="494"/>
        <end position="526"/>
    </location>
</feature>
<feature type="repeat" description="ANK" evidence="1">
    <location>
        <begin position="461"/>
        <end position="493"/>
    </location>
</feature>
<dbReference type="SUPFAM" id="SSF48403">
    <property type="entry name" value="Ankyrin repeat"/>
    <property type="match status" value="2"/>
</dbReference>
<feature type="repeat" description="ANK" evidence="1">
    <location>
        <begin position="528"/>
        <end position="560"/>
    </location>
</feature>
<reference evidence="2 3" key="2">
    <citation type="submission" date="2016-08" db="EMBL/GenBank/DDBJ databases">
        <title>Pervasive Adenine N6-methylation of Active Genes in Fungi.</title>
        <authorList>
            <consortium name="DOE Joint Genome Institute"/>
            <person name="Mondo S.J."/>
            <person name="Dannebaum R.O."/>
            <person name="Kuo R.C."/>
            <person name="Labutti K."/>
            <person name="Haridas S."/>
            <person name="Kuo A."/>
            <person name="Salamov A."/>
            <person name="Ahrendt S.R."/>
            <person name="Lipzen A."/>
            <person name="Sullivan W."/>
            <person name="Andreopoulos W.B."/>
            <person name="Clum A."/>
            <person name="Lindquist E."/>
            <person name="Daum C."/>
            <person name="Ramamoorthy G.K."/>
            <person name="Gryganskyi A."/>
            <person name="Culley D."/>
            <person name="Magnuson J.K."/>
            <person name="James T.Y."/>
            <person name="O'Malley M.A."/>
            <person name="Stajich J.E."/>
            <person name="Spatafora J.W."/>
            <person name="Visel A."/>
            <person name="Grigoriev I.V."/>
        </authorList>
    </citation>
    <scope>NUCLEOTIDE SEQUENCE [LARGE SCALE GENOMIC DNA]</scope>
    <source>
        <strain evidence="3">finn</strain>
    </source>
</reference>
<evidence type="ECO:0000256" key="1">
    <source>
        <dbReference type="PROSITE-ProRule" id="PRU00023"/>
    </source>
</evidence>
<dbReference type="Pfam" id="PF12796">
    <property type="entry name" value="Ank_2"/>
    <property type="match status" value="6"/>
</dbReference>
<dbReference type="Pfam" id="PF00023">
    <property type="entry name" value="Ank"/>
    <property type="match status" value="3"/>
</dbReference>
<sequence>MDMIIGNKFINIGYIDTTETGYRRTPLIYAVQRKNFELTKFLIHYNTVNVNLILQFILNIKYGKQMSDEECQNLSKNCILESDINHQDDNGNTALLYACKLNNKKIIELLLKNGANTNLVNVKNKSPLMYSCKNGNKSCVDILLQYHAKLDIESNSSGKTAFKYACGSGKLPVIKTLIQHKAINNKRHYSDAFNYAPQNEFFDDVYHLLQSYTEICLNDYNYTLSEENCKDPLIIVSYKNSMELISHCIKGNIEKVRSILAMTNEGECMNSLDIDFRDKHGYTALMWASYFGHTNIVKELIYHHANINLKSDIEESAILLACKKGHVDTAKVLIKYGADVNDTNYHDDTLLMIACLRGNFKLTQLLLENNANVNAQNKSNDSALIYAVEKDQEECVDLLLQHNADLTFKNDYNDSIFVIAYRKNNIKIMDLLLTDYEYKYNNGSNGEDDRLMIDERNLISSGKTLLMLACSQGNKDMIKILIKHRIDALFKNYNGNTALHISCQHRNTEVAEMLLQYQPEIVNIQNKNGKTPLMIACKLGDTLMVSLLLKYNGSINLKDHNGKTALMIACKYGHIDTINYIVDYFDQINKKENPIKRDQSSNVFLINRISKSKMYQIKHKIKIHQRIKSSLKTSKLLNYNMNPKNFMDSSCSYLLNKFKKNNSKSSKTCFNRMNILTHTLATFIKANNKNNKKYPISKGIIQNSNLTPHLNDNYHHGHHNMSNDTNTGFPKPITITNNEIIDINSKDTKYGYSALLWACKYNGNNTIKIIEKLLAIGANINDVSNMNQNALILSIITPSQITNTNQPINLDLISFLLHHGIDINVSSSSDKYTALMLACQKRYQLVVKMLLNAHAERSLLNNEGKTAMDIALINNYFEIVQLF</sequence>
<feature type="repeat" description="ANK" evidence="1">
    <location>
        <begin position="280"/>
        <end position="312"/>
    </location>
</feature>
<feature type="repeat" description="ANK" evidence="1">
    <location>
        <begin position="346"/>
        <end position="378"/>
    </location>
</feature>
<evidence type="ECO:0000313" key="2">
    <source>
        <dbReference type="EMBL" id="ORX42837.1"/>
    </source>
</evidence>
<dbReference type="Proteomes" id="UP000193719">
    <property type="component" value="Unassembled WGS sequence"/>
</dbReference>
<dbReference type="OrthoDB" id="194358at2759"/>
<gene>
    <name evidence="2" type="ORF">BCR36DRAFT_586980</name>
</gene>
<protein>
    <submittedName>
        <fullName evidence="2">Ankyrin</fullName>
    </submittedName>
</protein>
<dbReference type="Gene3D" id="1.25.40.20">
    <property type="entry name" value="Ankyrin repeat-containing domain"/>
    <property type="match status" value="5"/>
</dbReference>
<keyword evidence="1" id="KW-0040">ANK repeat</keyword>
<dbReference type="STRING" id="1754191.A0A1Y1UXI3"/>
<dbReference type="PROSITE" id="PS50088">
    <property type="entry name" value="ANK_REPEAT"/>
    <property type="match status" value="11"/>
</dbReference>
<dbReference type="InterPro" id="IPR036770">
    <property type="entry name" value="Ankyrin_rpt-contain_sf"/>
</dbReference>
<dbReference type="SMART" id="SM00248">
    <property type="entry name" value="ANK"/>
    <property type="match status" value="17"/>
</dbReference>
<name>A0A1Y1UXI3_9FUNG</name>
<feature type="repeat" description="ANK" evidence="1">
    <location>
        <begin position="313"/>
        <end position="345"/>
    </location>
</feature>
<dbReference type="EMBL" id="MCFH01000059">
    <property type="protein sequence ID" value="ORX42837.1"/>
    <property type="molecule type" value="Genomic_DNA"/>
</dbReference>
<feature type="repeat" description="ANK" evidence="1">
    <location>
        <begin position="750"/>
        <end position="785"/>
    </location>
</feature>
<organism evidence="2 3">
    <name type="scientific">Piromyces finnis</name>
    <dbReference type="NCBI Taxonomy" id="1754191"/>
    <lineage>
        <taxon>Eukaryota</taxon>
        <taxon>Fungi</taxon>
        <taxon>Fungi incertae sedis</taxon>
        <taxon>Chytridiomycota</taxon>
        <taxon>Chytridiomycota incertae sedis</taxon>
        <taxon>Neocallimastigomycetes</taxon>
        <taxon>Neocallimastigales</taxon>
        <taxon>Neocallimastigaceae</taxon>
        <taxon>Piromyces</taxon>
    </lineage>
</organism>
<feature type="repeat" description="ANK" evidence="1">
    <location>
        <begin position="561"/>
        <end position="593"/>
    </location>
</feature>
<proteinExistence type="predicted"/>
<dbReference type="PROSITE" id="PS50297">
    <property type="entry name" value="ANK_REP_REGION"/>
    <property type="match status" value="7"/>
</dbReference>
<dbReference type="PANTHER" id="PTHR24184">
    <property type="entry name" value="SI:CH211-189E2.2"/>
    <property type="match status" value="1"/>
</dbReference>
<reference evidence="2 3" key="1">
    <citation type="submission" date="2016-08" db="EMBL/GenBank/DDBJ databases">
        <title>Genomes of anaerobic fungi encode conserved fungal cellulosomes for biomass hydrolysis.</title>
        <authorList>
            <consortium name="DOE Joint Genome Institute"/>
            <person name="Haitjema C.H."/>
            <person name="Gilmore S.P."/>
            <person name="Henske J.K."/>
            <person name="Solomon K.V."/>
            <person name="De Groot R."/>
            <person name="Kuo A."/>
            <person name="Mondo S.J."/>
            <person name="Salamov A.A."/>
            <person name="Labutti K."/>
            <person name="Zhao Z."/>
            <person name="Chiniquy J."/>
            <person name="Barry K."/>
            <person name="Brewer H.M."/>
            <person name="Purvine S.O."/>
            <person name="Wright A.T."/>
            <person name="Boxma B."/>
            <person name="Van Alen T."/>
            <person name="Hackstein J.H."/>
            <person name="Baker S.E."/>
            <person name="Grigoriev I.V."/>
            <person name="O'Malley M.A."/>
        </authorList>
    </citation>
    <scope>NUCLEOTIDE SEQUENCE [LARGE SCALE GENOMIC DNA]</scope>
    <source>
        <strain evidence="3">finn</strain>
    </source>
</reference>
<feature type="repeat" description="ANK" evidence="1">
    <location>
        <begin position="379"/>
        <end position="411"/>
    </location>
</feature>